<accession>A0A1R3V0W0</accession>
<sequence length="125" mass="13904">MTRLLKWERLALEGDFSAMPTPFDWDQSGRFAHFLNGYEVAGGMDPLADLALTMSAQARKTGKWEGSALDLWLCLFFQHRAHRHTGSEGGDPNLDALCETLRLALIRLTPDEARSLAACVKQDAI</sequence>
<dbReference type="AlphaFoldDB" id="A0A1R3V0W0"/>
<dbReference type="Proteomes" id="UP000188388">
    <property type="component" value="Unassembled WGS sequence"/>
</dbReference>
<protein>
    <submittedName>
        <fullName evidence="1">Uncharacterized protein</fullName>
    </submittedName>
</protein>
<organism evidence="1 2">
    <name type="scientific">Mesorhizobium prunaredense</name>
    <dbReference type="NCBI Taxonomy" id="1631249"/>
    <lineage>
        <taxon>Bacteria</taxon>
        <taxon>Pseudomonadati</taxon>
        <taxon>Pseudomonadota</taxon>
        <taxon>Alphaproteobacteria</taxon>
        <taxon>Hyphomicrobiales</taxon>
        <taxon>Phyllobacteriaceae</taxon>
        <taxon>Mesorhizobium</taxon>
    </lineage>
</organism>
<name>A0A1R3V0W0_9HYPH</name>
<dbReference type="STRING" id="1631249.BQ8794_130004"/>
<proteinExistence type="predicted"/>
<dbReference type="EMBL" id="FTPD01000005">
    <property type="protein sequence ID" value="SIT53520.1"/>
    <property type="molecule type" value="Genomic_DNA"/>
</dbReference>
<keyword evidence="2" id="KW-1185">Reference proteome</keyword>
<gene>
    <name evidence="1" type="ORF">BQ8794_130004</name>
</gene>
<dbReference type="RefSeq" id="WP_077373508.1">
    <property type="nucleotide sequence ID" value="NZ_FTPD01000005.1"/>
</dbReference>
<evidence type="ECO:0000313" key="1">
    <source>
        <dbReference type="EMBL" id="SIT53520.1"/>
    </source>
</evidence>
<reference evidence="2" key="1">
    <citation type="submission" date="2017-01" db="EMBL/GenBank/DDBJ databases">
        <authorList>
            <person name="Brunel B."/>
        </authorList>
    </citation>
    <scope>NUCLEOTIDE SEQUENCE [LARGE SCALE GENOMIC DNA]</scope>
</reference>
<evidence type="ECO:0000313" key="2">
    <source>
        <dbReference type="Proteomes" id="UP000188388"/>
    </source>
</evidence>